<accession>A0AA88GI24</accession>
<feature type="signal peptide" evidence="2">
    <location>
        <begin position="1"/>
        <end position="36"/>
    </location>
</feature>
<organism evidence="4 5">
    <name type="scientific">Naegleria lovaniensis</name>
    <name type="common">Amoeba</name>
    <dbReference type="NCBI Taxonomy" id="51637"/>
    <lineage>
        <taxon>Eukaryota</taxon>
        <taxon>Discoba</taxon>
        <taxon>Heterolobosea</taxon>
        <taxon>Tetramitia</taxon>
        <taxon>Eutetramitia</taxon>
        <taxon>Vahlkampfiidae</taxon>
        <taxon>Naegleria</taxon>
    </lineage>
</organism>
<feature type="chain" id="PRO_5041645859" description="Antistasin-like domain-containing protein" evidence="2">
    <location>
        <begin position="37"/>
        <end position="304"/>
    </location>
</feature>
<sequence>MSQQGISRRMGTITLFISCMAFLVMMLLMHTPHVHASFIDSVVNEAFDIESDVVSSVKGKICTVKLCDLKCPHGLDTDEEGCPVNRCARLVGPAPYISNGVSMLPNIAAVCRYVEVCRMHCPHGFLSYKGCPLCKCYNPPKVVPPKVPVPKPHVPPVRPPDYFCPNKCECGFKPGHGFKKGYCGCIPFQTPVVRGVYCAPPRCRVSSCPFGLARTLRNTKCPTCGACDRTPIRVDYEAEIKVIREQAKEKAAKDQAAKEQAEKEAEEQRQRELEEQGQQEIIDDQGNPVVVDVVDDQQGQTPQP</sequence>
<name>A0AA88GI24_NAELO</name>
<dbReference type="InterPro" id="IPR004094">
    <property type="entry name" value="Antistasin-like"/>
</dbReference>
<feature type="domain" description="Antistasin-like" evidence="3">
    <location>
        <begin position="62"/>
        <end position="84"/>
    </location>
</feature>
<reference evidence="4 5" key="1">
    <citation type="journal article" date="2018" name="BMC Genomics">
        <title>The genome of Naegleria lovaniensis, the basis for a comparative approach to unravel pathogenicity factors of the human pathogenic amoeba N. fowleri.</title>
        <authorList>
            <person name="Liechti N."/>
            <person name="Schurch N."/>
            <person name="Bruggmann R."/>
            <person name="Wittwer M."/>
        </authorList>
    </citation>
    <scope>NUCLEOTIDE SEQUENCE [LARGE SCALE GENOMIC DNA]</scope>
    <source>
        <strain evidence="4 5">ATCC 30569</strain>
    </source>
</reference>
<dbReference type="Gene3D" id="2.10.22.10">
    <property type="entry name" value="Antistasin, domain 1"/>
    <property type="match status" value="2"/>
</dbReference>
<evidence type="ECO:0000313" key="4">
    <source>
        <dbReference type="EMBL" id="KAG2375283.1"/>
    </source>
</evidence>
<dbReference type="EMBL" id="PYSW02000039">
    <property type="protein sequence ID" value="KAG2375283.1"/>
    <property type="molecule type" value="Genomic_DNA"/>
</dbReference>
<feature type="compositionally biased region" description="Low complexity" evidence="1">
    <location>
        <begin position="284"/>
        <end position="304"/>
    </location>
</feature>
<evidence type="ECO:0000256" key="2">
    <source>
        <dbReference type="SAM" id="SignalP"/>
    </source>
</evidence>
<dbReference type="SUPFAM" id="SSF57262">
    <property type="entry name" value="Leech antihemostatic proteins"/>
    <property type="match status" value="1"/>
</dbReference>
<feature type="compositionally biased region" description="Basic and acidic residues" evidence="1">
    <location>
        <begin position="249"/>
        <end position="274"/>
    </location>
</feature>
<dbReference type="Pfam" id="PF02822">
    <property type="entry name" value="Antistasin"/>
    <property type="match status" value="1"/>
</dbReference>
<dbReference type="GeneID" id="68102360"/>
<dbReference type="Proteomes" id="UP000816034">
    <property type="component" value="Unassembled WGS sequence"/>
</dbReference>
<protein>
    <recommendedName>
        <fullName evidence="3">Antistasin-like domain-containing protein</fullName>
    </recommendedName>
</protein>
<comment type="caution">
    <text evidence="4">The sequence shown here is derived from an EMBL/GenBank/DDBJ whole genome shotgun (WGS) entry which is preliminary data.</text>
</comment>
<gene>
    <name evidence="4" type="ORF">C9374_009906</name>
</gene>
<feature type="region of interest" description="Disordered" evidence="1">
    <location>
        <begin position="249"/>
        <end position="304"/>
    </location>
</feature>
<evidence type="ECO:0000313" key="5">
    <source>
        <dbReference type="Proteomes" id="UP000816034"/>
    </source>
</evidence>
<keyword evidence="5" id="KW-1185">Reference proteome</keyword>
<dbReference type="GO" id="GO:0004867">
    <property type="term" value="F:serine-type endopeptidase inhibitor activity"/>
    <property type="evidence" value="ECO:0007669"/>
    <property type="project" value="InterPro"/>
</dbReference>
<keyword evidence="2" id="KW-0732">Signal</keyword>
<evidence type="ECO:0000259" key="3">
    <source>
        <dbReference type="Pfam" id="PF02822"/>
    </source>
</evidence>
<proteinExistence type="predicted"/>
<evidence type="ECO:0000256" key="1">
    <source>
        <dbReference type="SAM" id="MobiDB-lite"/>
    </source>
</evidence>
<dbReference type="InterPro" id="IPR011061">
    <property type="entry name" value="Hirudin/antistatin"/>
</dbReference>
<dbReference type="AlphaFoldDB" id="A0AA88GI24"/>
<dbReference type="RefSeq" id="XP_044544457.1">
    <property type="nucleotide sequence ID" value="XM_044700145.1"/>
</dbReference>